<dbReference type="OrthoDB" id="9791620at2"/>
<dbReference type="PATRIC" id="fig|70996.4.peg.3817"/>
<dbReference type="RefSeq" id="WP_054536195.1">
    <property type="nucleotide sequence ID" value="NZ_LGKP01000031.1"/>
</dbReference>
<dbReference type="SMART" id="SM00481">
    <property type="entry name" value="POLIIIAc"/>
    <property type="match status" value="1"/>
</dbReference>
<proteinExistence type="predicted"/>
<dbReference type="InterPro" id="IPR007421">
    <property type="entry name" value="Schlafen_AlbA_2_dom"/>
</dbReference>
<dbReference type="GO" id="GO:0035312">
    <property type="term" value="F:5'-3' DNA exonuclease activity"/>
    <property type="evidence" value="ECO:0007669"/>
    <property type="project" value="TreeGrafter"/>
</dbReference>
<protein>
    <submittedName>
        <fullName evidence="2">ATPase AAA</fullName>
    </submittedName>
</protein>
<dbReference type="Pfam" id="PF04326">
    <property type="entry name" value="SLFN_AlbA_2"/>
    <property type="match status" value="1"/>
</dbReference>
<dbReference type="EMBL" id="LGKP01000031">
    <property type="protein sequence ID" value="KPL82268.1"/>
    <property type="molecule type" value="Genomic_DNA"/>
</dbReference>
<accession>A0A0P6Y051</accession>
<organism evidence="2 3">
    <name type="scientific">Herpetosiphon geysericola</name>
    <dbReference type="NCBI Taxonomy" id="70996"/>
    <lineage>
        <taxon>Bacteria</taxon>
        <taxon>Bacillati</taxon>
        <taxon>Chloroflexota</taxon>
        <taxon>Chloroflexia</taxon>
        <taxon>Herpetosiphonales</taxon>
        <taxon>Herpetosiphonaceae</taxon>
        <taxon>Herpetosiphon</taxon>
    </lineage>
</organism>
<keyword evidence="3" id="KW-1185">Reference proteome</keyword>
<dbReference type="Gene3D" id="3.30.950.30">
    <property type="entry name" value="Schlafen, AAA domain"/>
    <property type="match status" value="1"/>
</dbReference>
<dbReference type="PANTHER" id="PTHR42924:SF3">
    <property type="entry name" value="POLYMERASE_HISTIDINOL PHOSPHATASE N-TERMINAL DOMAIN-CONTAINING PROTEIN"/>
    <property type="match status" value="1"/>
</dbReference>
<dbReference type="SUPFAM" id="SSF89550">
    <property type="entry name" value="PHP domain-like"/>
    <property type="match status" value="1"/>
</dbReference>
<dbReference type="Proteomes" id="UP000050277">
    <property type="component" value="Unassembled WGS sequence"/>
</dbReference>
<dbReference type="InterPro" id="IPR003141">
    <property type="entry name" value="Pol/His_phosphatase_N"/>
</dbReference>
<evidence type="ECO:0000259" key="1">
    <source>
        <dbReference type="SMART" id="SM00481"/>
    </source>
</evidence>
<evidence type="ECO:0000313" key="2">
    <source>
        <dbReference type="EMBL" id="KPL82268.1"/>
    </source>
</evidence>
<sequence>MTFSDEQLSAPSERWMRLDLHIHTPASEDYAEPEVSYLDILRAAAAHQLDIIAFTDHNTIRGYEQFRDELALLERFVQADRCTPEERERYGEYQQLLAHLTVLPGFEFTSHYGSHILALFAPTTPLSVLEAVLLQLGIPAQELKAGSCSISNTKHVTEAYEIINRAGGIVIAAHVNAHSGVVSESIRFGNSGQSRVAATQSPYLHALEFVHFYASHESYLSPTFYNGQHTYYERPMFCIQGSDAHRVNRAAADDQESKKFYGVGDRYFEALLPEASFDALKTLLSSKQIDKVRVPRRDQKQWEIDNVRLNGDSRHLIARPATEEYLAQVWHDVAALANADGGVILIGTDGEQTVSASSISEQIKQLVAQYLDPQPNLSLELMQYQERDVVRVEVKPDELPPYVASNGAVYVRRDDQTQVANREELLQLARRALVRSMMSPLDNGEDLELPRSGVEIVSEQKRNAVWTYEVRDLRTTTGVERDRAQGLWAYAISRHEELRDAKIDLNEDVRWYGRLGVWRTFQQGNRTKYDLIHRDASGVIDHIFYGVSEWGLGEGWRSLLGINDSFAVDANDNDDHAPISAPRSFSAPIDDAASDNEDNWLPWGDRKYRWKGRGGLWRIYGNEEKIRFDLAMKNKEDEEFQTFNDVTRAKLTEAWLNLIRVKPPTTGIEVVAMEESDFGRSFRFRNLRSGEVSDPWRDLDLEQGTVREYAARMFLEDLPIDEASVRWWGNIGYMRPMRSQVDLVYRDEDGVDHIYYAARREELENEWRELLELWDDE</sequence>
<dbReference type="STRING" id="70996.SE18_19790"/>
<dbReference type="InterPro" id="IPR016195">
    <property type="entry name" value="Pol/histidinol_Pase-like"/>
</dbReference>
<comment type="caution">
    <text evidence="2">The sequence shown here is derived from an EMBL/GenBank/DDBJ whole genome shotgun (WGS) entry which is preliminary data.</text>
</comment>
<dbReference type="InterPro" id="IPR052018">
    <property type="entry name" value="PHP_domain"/>
</dbReference>
<evidence type="ECO:0000313" key="3">
    <source>
        <dbReference type="Proteomes" id="UP000050277"/>
    </source>
</evidence>
<feature type="domain" description="Polymerase/histidinol phosphatase N-terminal" evidence="1">
    <location>
        <begin position="18"/>
        <end position="112"/>
    </location>
</feature>
<dbReference type="Gene3D" id="3.20.20.140">
    <property type="entry name" value="Metal-dependent hydrolases"/>
    <property type="match status" value="1"/>
</dbReference>
<dbReference type="GO" id="GO:0004534">
    <property type="term" value="F:5'-3' RNA exonuclease activity"/>
    <property type="evidence" value="ECO:0007669"/>
    <property type="project" value="TreeGrafter"/>
</dbReference>
<dbReference type="InterPro" id="IPR038461">
    <property type="entry name" value="Schlafen_AlbA_2_dom_sf"/>
</dbReference>
<dbReference type="PANTHER" id="PTHR42924">
    <property type="entry name" value="EXONUCLEASE"/>
    <property type="match status" value="1"/>
</dbReference>
<dbReference type="AlphaFoldDB" id="A0A0P6Y051"/>
<reference evidence="2 3" key="1">
    <citation type="submission" date="2015-07" db="EMBL/GenBank/DDBJ databases">
        <title>Whole genome sequence of Herpetosiphon geysericola DSM 7119.</title>
        <authorList>
            <person name="Hemp J."/>
            <person name="Ward L.M."/>
            <person name="Pace L.A."/>
            <person name="Fischer W.W."/>
        </authorList>
    </citation>
    <scope>NUCLEOTIDE SEQUENCE [LARGE SCALE GENOMIC DNA]</scope>
    <source>
        <strain evidence="2 3">DSM 7119</strain>
    </source>
</reference>
<name>A0A0P6Y051_9CHLR</name>
<gene>
    <name evidence="2" type="ORF">SE18_19790</name>
</gene>